<dbReference type="SUPFAM" id="SSF52980">
    <property type="entry name" value="Restriction endonuclease-like"/>
    <property type="match status" value="1"/>
</dbReference>
<evidence type="ECO:0000256" key="4">
    <source>
        <dbReference type="ARBA" id="ARBA00022723"/>
    </source>
</evidence>
<evidence type="ECO:0000313" key="17">
    <source>
        <dbReference type="Proteomes" id="UP000051999"/>
    </source>
</evidence>
<dbReference type="EMBL" id="AZFF01000001">
    <property type="protein sequence ID" value="KRL57272.1"/>
    <property type="molecule type" value="Genomic_DNA"/>
</dbReference>
<dbReference type="EC" id="3.1.21.10" evidence="13 14"/>
<keyword evidence="17" id="KW-1185">Reference proteome</keyword>
<dbReference type="NCBIfam" id="NF002584">
    <property type="entry name" value="PRK02234.1-5"/>
    <property type="match status" value="1"/>
</dbReference>
<dbReference type="Proteomes" id="UP000051999">
    <property type="component" value="Unassembled WGS sequence"/>
</dbReference>
<dbReference type="HAMAP" id="MF_00130">
    <property type="entry name" value="RecU"/>
    <property type="match status" value="1"/>
</dbReference>
<name>A0A0R1RW84_9LACO</name>
<dbReference type="GO" id="GO:0007059">
    <property type="term" value="P:chromosome segregation"/>
    <property type="evidence" value="ECO:0007669"/>
    <property type="project" value="UniProtKB-UniRule"/>
</dbReference>
<evidence type="ECO:0000256" key="11">
    <source>
        <dbReference type="ARBA" id="ARBA00023447"/>
    </source>
</evidence>
<comment type="caution">
    <text evidence="16">The sequence shown here is derived from an EMBL/GenBank/DDBJ whole genome shotgun (WGS) entry which is preliminary data.</text>
</comment>
<keyword evidence="4 13" id="KW-0479">Metal-binding</keyword>
<comment type="function">
    <text evidence="13">Endonuclease that resolves Holliday junction intermediates in genetic recombination. Cleaves mobile four-strand junctions by introducing symmetrical nicks in paired strands. Promotes annealing of linear ssDNA with homologous dsDNA. Required for DNA repair, homologous recombination and chromosome segregation.</text>
</comment>
<dbReference type="AlphaFoldDB" id="A0A0R1RW84"/>
<evidence type="ECO:0000256" key="13">
    <source>
        <dbReference type="HAMAP-Rule" id="MF_00130"/>
    </source>
</evidence>
<dbReference type="InterPro" id="IPR004612">
    <property type="entry name" value="Resolv_RecU"/>
</dbReference>
<protein>
    <recommendedName>
        <fullName evidence="12 13">Holliday junction resolvase RecU</fullName>
        <ecNumber evidence="13 14">3.1.21.10</ecNumber>
    </recommendedName>
    <alternativeName>
        <fullName evidence="13">Recombination protein U homolog</fullName>
    </alternativeName>
</protein>
<evidence type="ECO:0000256" key="15">
    <source>
        <dbReference type="SAM" id="MobiDB-lite"/>
    </source>
</evidence>
<dbReference type="GO" id="GO:0000287">
    <property type="term" value="F:magnesium ion binding"/>
    <property type="evidence" value="ECO:0007669"/>
    <property type="project" value="UniProtKB-UniRule"/>
</dbReference>
<dbReference type="Pfam" id="PF03838">
    <property type="entry name" value="RecU"/>
    <property type="match status" value="1"/>
</dbReference>
<dbReference type="InterPro" id="IPR011856">
    <property type="entry name" value="tRNA_endonuc-like_dom_sf"/>
</dbReference>
<keyword evidence="8 13" id="KW-0460">Magnesium</keyword>
<keyword evidence="7 13" id="KW-0378">Hydrolase</keyword>
<keyword evidence="9 13" id="KW-0233">DNA recombination</keyword>
<evidence type="ECO:0000256" key="6">
    <source>
        <dbReference type="ARBA" id="ARBA00022763"/>
    </source>
</evidence>
<dbReference type="GO" id="GO:0006310">
    <property type="term" value="P:DNA recombination"/>
    <property type="evidence" value="ECO:0007669"/>
    <property type="project" value="UniProtKB-UniRule"/>
</dbReference>
<dbReference type="GO" id="GO:0006281">
    <property type="term" value="P:DNA repair"/>
    <property type="evidence" value="ECO:0007669"/>
    <property type="project" value="UniProtKB-UniRule"/>
</dbReference>
<evidence type="ECO:0000256" key="9">
    <source>
        <dbReference type="ARBA" id="ARBA00023172"/>
    </source>
</evidence>
<gene>
    <name evidence="13" type="primary">recU</name>
    <name evidence="16" type="ORF">FD35_GL000282</name>
</gene>
<evidence type="ECO:0000256" key="5">
    <source>
        <dbReference type="ARBA" id="ARBA00022759"/>
    </source>
</evidence>
<dbReference type="GO" id="GO:0008821">
    <property type="term" value="F:crossover junction DNA endonuclease activity"/>
    <property type="evidence" value="ECO:0007669"/>
    <property type="project" value="UniProtKB-EC"/>
</dbReference>
<dbReference type="PATRIC" id="fig|1114972.6.peg.282"/>
<reference evidence="16 17" key="1">
    <citation type="journal article" date="2015" name="Genome Announc.">
        <title>Expanding the biotechnology potential of lactobacilli through comparative genomics of 213 strains and associated genera.</title>
        <authorList>
            <person name="Sun Z."/>
            <person name="Harris H.M."/>
            <person name="McCann A."/>
            <person name="Guo C."/>
            <person name="Argimon S."/>
            <person name="Zhang W."/>
            <person name="Yang X."/>
            <person name="Jeffery I.B."/>
            <person name="Cooney J.C."/>
            <person name="Kagawa T.F."/>
            <person name="Liu W."/>
            <person name="Song Y."/>
            <person name="Salvetti E."/>
            <person name="Wrobel A."/>
            <person name="Rasinkangas P."/>
            <person name="Parkhill J."/>
            <person name="Rea M.C."/>
            <person name="O'Sullivan O."/>
            <person name="Ritari J."/>
            <person name="Douillard F.P."/>
            <person name="Paul Ross R."/>
            <person name="Yang R."/>
            <person name="Briner A.E."/>
            <person name="Felis G.E."/>
            <person name="de Vos W.M."/>
            <person name="Barrangou R."/>
            <person name="Klaenhammer T.R."/>
            <person name="Caufield P.W."/>
            <person name="Cui Y."/>
            <person name="Zhang H."/>
            <person name="O'Toole P.W."/>
        </authorList>
    </citation>
    <scope>NUCLEOTIDE SEQUENCE [LARGE SCALE GENOMIC DNA]</scope>
    <source>
        <strain evidence="16 17">DSM 15814</strain>
    </source>
</reference>
<accession>A0A0R1RW84</accession>
<comment type="cofactor">
    <cofactor evidence="13">
        <name>Mg(2+)</name>
        <dbReference type="ChEBI" id="CHEBI:18420"/>
    </cofactor>
    <text evidence="13">Binds 1 Mg(2+) ion per subunit.</text>
</comment>
<feature type="compositionally biased region" description="Polar residues" evidence="15">
    <location>
        <begin position="22"/>
        <end position="32"/>
    </location>
</feature>
<evidence type="ECO:0000256" key="8">
    <source>
        <dbReference type="ARBA" id="ARBA00022842"/>
    </source>
</evidence>
<evidence type="ECO:0000256" key="2">
    <source>
        <dbReference type="ARBA" id="ARBA00022490"/>
    </source>
</evidence>
<dbReference type="CDD" id="cd22354">
    <property type="entry name" value="RecU-like"/>
    <property type="match status" value="1"/>
</dbReference>
<evidence type="ECO:0000313" key="16">
    <source>
        <dbReference type="EMBL" id="KRL57272.1"/>
    </source>
</evidence>
<keyword evidence="10 13" id="KW-0234">DNA repair</keyword>
<dbReference type="NCBIfam" id="TIGR00648">
    <property type="entry name" value="recU"/>
    <property type="match status" value="1"/>
</dbReference>
<keyword evidence="5 13" id="KW-0255">Endonuclease</keyword>
<sequence>MWSVVNIRYPNGAAYHGPAKQSAPSHTGTRTNYGDRGMSLEAELNESNQYYLTNGIAVIHKKPTPVQIVKVDYPRRSAATIKEAYFRHPSTTDYNGVYQGHYIDFDAKETKNKVSFPLKNFHEHQVEHLRACVQAGGIGFAIIRFTNEGDTFLLPASVLFKFWDNQANGGRKSIPRADIEASGYSIPFQLNPLVPYLSAVDSLIAKKK</sequence>
<comment type="subcellular location">
    <subcellularLocation>
        <location evidence="1 13">Cytoplasm</location>
    </subcellularLocation>
</comment>
<dbReference type="eggNOG" id="COG3331">
    <property type="taxonomic scope" value="Bacteria"/>
</dbReference>
<evidence type="ECO:0000256" key="10">
    <source>
        <dbReference type="ARBA" id="ARBA00023204"/>
    </source>
</evidence>
<keyword evidence="6 13" id="KW-0227">DNA damage</keyword>
<feature type="site" description="Transition state stabilizer" evidence="13">
    <location>
        <position position="108"/>
    </location>
</feature>
<evidence type="ECO:0000256" key="14">
    <source>
        <dbReference type="NCBIfam" id="TIGR00648"/>
    </source>
</evidence>
<feature type="binding site" evidence="13">
    <location>
        <position position="125"/>
    </location>
    <ligand>
        <name>Mg(2+)</name>
        <dbReference type="ChEBI" id="CHEBI:18420"/>
    </ligand>
</feature>
<keyword evidence="3 13" id="KW-0540">Nuclease</keyword>
<proteinExistence type="inferred from homology"/>
<dbReference type="STRING" id="1114972.FD35_GL000282"/>
<feature type="binding site" evidence="13">
    <location>
        <position position="93"/>
    </location>
    <ligand>
        <name>Mg(2+)</name>
        <dbReference type="ChEBI" id="CHEBI:18420"/>
    </ligand>
</feature>
<dbReference type="GO" id="GO:0005737">
    <property type="term" value="C:cytoplasm"/>
    <property type="evidence" value="ECO:0007669"/>
    <property type="project" value="UniProtKB-SubCell"/>
</dbReference>
<dbReference type="InterPro" id="IPR011335">
    <property type="entry name" value="Restrct_endonuc-II-like"/>
</dbReference>
<comment type="catalytic activity">
    <reaction evidence="13">
        <text>Endonucleolytic cleavage at a junction such as a reciprocal single-stranded crossover between two homologous DNA duplexes (Holliday junction).</text>
        <dbReference type="EC" id="3.1.21.10"/>
    </reaction>
</comment>
<evidence type="ECO:0000256" key="12">
    <source>
        <dbReference type="ARBA" id="ARBA00029523"/>
    </source>
</evidence>
<comment type="similarity">
    <text evidence="11 13">Belongs to the RecU family.</text>
</comment>
<keyword evidence="2 13" id="KW-0963">Cytoplasm</keyword>
<feature type="region of interest" description="Disordered" evidence="15">
    <location>
        <begin position="15"/>
        <end position="34"/>
    </location>
</feature>
<organism evidence="16 17">
    <name type="scientific">Furfurilactobacillus rossiae DSM 15814</name>
    <dbReference type="NCBI Taxonomy" id="1114972"/>
    <lineage>
        <taxon>Bacteria</taxon>
        <taxon>Bacillati</taxon>
        <taxon>Bacillota</taxon>
        <taxon>Bacilli</taxon>
        <taxon>Lactobacillales</taxon>
        <taxon>Lactobacillaceae</taxon>
        <taxon>Furfurilactobacillus</taxon>
    </lineage>
</organism>
<evidence type="ECO:0000256" key="1">
    <source>
        <dbReference type="ARBA" id="ARBA00004496"/>
    </source>
</evidence>
<dbReference type="Gene3D" id="3.40.1350.10">
    <property type="match status" value="1"/>
</dbReference>
<feature type="binding site" evidence="13">
    <location>
        <position position="91"/>
    </location>
    <ligand>
        <name>Mg(2+)</name>
        <dbReference type="ChEBI" id="CHEBI:18420"/>
    </ligand>
</feature>
<evidence type="ECO:0000256" key="7">
    <source>
        <dbReference type="ARBA" id="ARBA00022801"/>
    </source>
</evidence>
<feature type="binding site" evidence="13">
    <location>
        <position position="106"/>
    </location>
    <ligand>
        <name>Mg(2+)</name>
        <dbReference type="ChEBI" id="CHEBI:18420"/>
    </ligand>
</feature>
<dbReference type="PIRSF" id="PIRSF037785">
    <property type="entry name" value="RecU"/>
    <property type="match status" value="1"/>
</dbReference>
<dbReference type="GO" id="GO:0003676">
    <property type="term" value="F:nucleic acid binding"/>
    <property type="evidence" value="ECO:0007669"/>
    <property type="project" value="InterPro"/>
</dbReference>
<evidence type="ECO:0000256" key="3">
    <source>
        <dbReference type="ARBA" id="ARBA00022722"/>
    </source>
</evidence>